<feature type="region of interest" description="Disordered" evidence="7">
    <location>
        <begin position="56"/>
        <end position="181"/>
    </location>
</feature>
<evidence type="ECO:0000256" key="6">
    <source>
        <dbReference type="ARBA" id="ARBA00023242"/>
    </source>
</evidence>
<gene>
    <name evidence="9" type="ORF">RMAR00112_LOCUS10946</name>
</gene>
<comment type="subcellular location">
    <subcellularLocation>
        <location evidence="1">Nucleus</location>
    </subcellularLocation>
</comment>
<feature type="compositionally biased region" description="Basic and acidic residues" evidence="7">
    <location>
        <begin position="408"/>
        <end position="426"/>
    </location>
</feature>
<evidence type="ECO:0000256" key="4">
    <source>
        <dbReference type="ARBA" id="ARBA00023125"/>
    </source>
</evidence>
<dbReference type="GO" id="GO:0000981">
    <property type="term" value="F:DNA-binding transcription factor activity, RNA polymerase II-specific"/>
    <property type="evidence" value="ECO:0007669"/>
    <property type="project" value="InterPro"/>
</dbReference>
<dbReference type="GO" id="GO:0003677">
    <property type="term" value="F:DNA binding"/>
    <property type="evidence" value="ECO:0007669"/>
    <property type="project" value="UniProtKB-KW"/>
</dbReference>
<feature type="compositionally biased region" description="Basic and acidic residues" evidence="7">
    <location>
        <begin position="159"/>
        <end position="175"/>
    </location>
</feature>
<dbReference type="SMART" id="SM00338">
    <property type="entry name" value="BRLZ"/>
    <property type="match status" value="1"/>
</dbReference>
<feature type="domain" description="BZIP" evidence="8">
    <location>
        <begin position="168"/>
        <end position="231"/>
    </location>
</feature>
<evidence type="ECO:0000256" key="1">
    <source>
        <dbReference type="ARBA" id="ARBA00004123"/>
    </source>
</evidence>
<evidence type="ECO:0000259" key="8">
    <source>
        <dbReference type="PROSITE" id="PS50217"/>
    </source>
</evidence>
<feature type="region of interest" description="Disordered" evidence="7">
    <location>
        <begin position="233"/>
        <end position="260"/>
    </location>
</feature>
<dbReference type="EMBL" id="HBHW01014134">
    <property type="protein sequence ID" value="CAE0042975.1"/>
    <property type="molecule type" value="Transcribed_RNA"/>
</dbReference>
<feature type="compositionally biased region" description="Polar residues" evidence="7">
    <location>
        <begin position="430"/>
        <end position="452"/>
    </location>
</feature>
<accession>A0A7S2ZMV4</accession>
<organism evidence="9">
    <name type="scientific">Rhodosorus marinus</name>
    <dbReference type="NCBI Taxonomy" id="101924"/>
    <lineage>
        <taxon>Eukaryota</taxon>
        <taxon>Rhodophyta</taxon>
        <taxon>Stylonematophyceae</taxon>
        <taxon>Stylonematales</taxon>
        <taxon>Stylonemataceae</taxon>
        <taxon>Rhodosorus</taxon>
    </lineage>
</organism>
<feature type="region of interest" description="Disordered" evidence="7">
    <location>
        <begin position="352"/>
        <end position="457"/>
    </location>
</feature>
<feature type="compositionally biased region" description="Low complexity" evidence="7">
    <location>
        <begin position="241"/>
        <end position="250"/>
    </location>
</feature>
<proteinExistence type="inferred from homology"/>
<comment type="similarity">
    <text evidence="2">Belongs to the bZIP family.</text>
</comment>
<evidence type="ECO:0000256" key="2">
    <source>
        <dbReference type="ARBA" id="ARBA00007163"/>
    </source>
</evidence>
<evidence type="ECO:0000256" key="5">
    <source>
        <dbReference type="ARBA" id="ARBA00023163"/>
    </source>
</evidence>
<feature type="compositionally biased region" description="Low complexity" evidence="7">
    <location>
        <begin position="378"/>
        <end position="390"/>
    </location>
</feature>
<evidence type="ECO:0000313" key="9">
    <source>
        <dbReference type="EMBL" id="CAE0042975.1"/>
    </source>
</evidence>
<dbReference type="PANTHER" id="PTHR46714">
    <property type="entry name" value="TRANSCRIPTIONAL ACTIVATOR HAC1"/>
    <property type="match status" value="1"/>
</dbReference>
<dbReference type="PROSITE" id="PS50217">
    <property type="entry name" value="BZIP"/>
    <property type="match status" value="1"/>
</dbReference>
<feature type="compositionally biased region" description="Basic and acidic residues" evidence="7">
    <location>
        <begin position="360"/>
        <end position="373"/>
    </location>
</feature>
<dbReference type="GO" id="GO:0045944">
    <property type="term" value="P:positive regulation of transcription by RNA polymerase II"/>
    <property type="evidence" value="ECO:0007669"/>
    <property type="project" value="InterPro"/>
</dbReference>
<dbReference type="PANTHER" id="PTHR46714:SF6">
    <property type="entry name" value="TRANSCRIPTIONAL ACTIVATOR HAC1"/>
    <property type="match status" value="1"/>
</dbReference>
<keyword evidence="4" id="KW-0238">DNA-binding</keyword>
<feature type="compositionally biased region" description="Basic and acidic residues" evidence="7">
    <location>
        <begin position="141"/>
        <end position="150"/>
    </location>
</feature>
<dbReference type="AlphaFoldDB" id="A0A7S2ZMV4"/>
<reference evidence="9" key="1">
    <citation type="submission" date="2021-01" db="EMBL/GenBank/DDBJ databases">
        <authorList>
            <person name="Corre E."/>
            <person name="Pelletier E."/>
            <person name="Niang G."/>
            <person name="Scheremetjew M."/>
            <person name="Finn R."/>
            <person name="Kale V."/>
            <person name="Holt S."/>
            <person name="Cochrane G."/>
            <person name="Meng A."/>
            <person name="Brown T."/>
            <person name="Cohen L."/>
        </authorList>
    </citation>
    <scope>NUCLEOTIDE SEQUENCE</scope>
    <source>
        <strain evidence="9">CCMP 769</strain>
    </source>
</reference>
<sequence length="470" mass="51148">MMFEDRSKQGELEMDLKEMSDMFPSLEPIEESSYMPVEDSELLFPDELFKVTFEENNPYSLPSSTTAASSEPRPAVKPANLKVSKAVESTPVVENMTATEHSWDDSGDEAPQPLPEGSSSGRCAIESAKKKAQQAATESSQQRDRKRAAEEAANEEQSSDGKRQKTESSKHEERLKKNRKTAYISRIRRRVYTKELEAALMKSENVKEEVQKQNGDLQSELAKLRAEVAELREQVSVSGGSPAPSTLPSESEPEEIHKGTGLDIGPVFLSEVFQGLVAPITQRQAVADTGAGGGNMRVLFMFVLLFGLFLPFMDVHPSAPNRLPVDVSWGSLYSSEKLPTGDVWDPASVIKNEPYFPPDVKNDKKNTKLKDRGGAGPSSSSTASSSSVSTHMQPEERRLELTDTESISDVKGEEVKIPEDVARDVVKGQASGSNTCTQSANSKGHGSSSNKPAATAVATIEQVKEPVVLA</sequence>
<feature type="compositionally biased region" description="Polar residues" evidence="7">
    <location>
        <begin position="56"/>
        <end position="69"/>
    </location>
</feature>
<dbReference type="InterPro" id="IPR004827">
    <property type="entry name" value="bZIP"/>
</dbReference>
<keyword evidence="6" id="KW-0539">Nucleus</keyword>
<evidence type="ECO:0000256" key="3">
    <source>
        <dbReference type="ARBA" id="ARBA00023015"/>
    </source>
</evidence>
<name>A0A7S2ZMV4_9RHOD</name>
<keyword evidence="5" id="KW-0804">Transcription</keyword>
<keyword evidence="3" id="KW-0805">Transcription regulation</keyword>
<evidence type="ECO:0000256" key="7">
    <source>
        <dbReference type="SAM" id="MobiDB-lite"/>
    </source>
</evidence>
<protein>
    <recommendedName>
        <fullName evidence="8">BZIP domain-containing protein</fullName>
    </recommendedName>
</protein>
<dbReference type="GO" id="GO:0005634">
    <property type="term" value="C:nucleus"/>
    <property type="evidence" value="ECO:0007669"/>
    <property type="project" value="UniProtKB-SubCell"/>
</dbReference>
<dbReference type="InterPro" id="IPR044280">
    <property type="entry name" value="Hac1/HY5"/>
</dbReference>